<name>A0AAE3IL36_9BACT</name>
<dbReference type="InterPro" id="IPR025404">
    <property type="entry name" value="DUF4130"/>
</dbReference>
<evidence type="ECO:0000313" key="2">
    <source>
        <dbReference type="EMBL" id="MCU7693798.1"/>
    </source>
</evidence>
<dbReference type="AlphaFoldDB" id="A0AAE3IL36"/>
<protein>
    <submittedName>
        <fullName evidence="2">TIGR03915 family putative DNA repair protein</fullName>
    </submittedName>
</protein>
<proteinExistence type="predicted"/>
<evidence type="ECO:0000259" key="1">
    <source>
        <dbReference type="Pfam" id="PF13566"/>
    </source>
</evidence>
<dbReference type="NCBIfam" id="TIGR03915">
    <property type="entry name" value="SAM_7_link_chp"/>
    <property type="match status" value="1"/>
</dbReference>
<dbReference type="EMBL" id="JAOTPL010000004">
    <property type="protein sequence ID" value="MCU7693798.1"/>
    <property type="molecule type" value="Genomic_DNA"/>
</dbReference>
<accession>A0AAE3IL36</accession>
<keyword evidence="3" id="KW-1185">Reference proteome</keyword>
<dbReference type="InterPro" id="IPR023875">
    <property type="entry name" value="DNA_repair_put"/>
</dbReference>
<dbReference type="RefSeq" id="WP_263037285.1">
    <property type="nucleotide sequence ID" value="NZ_JAOTPL010000004.1"/>
</dbReference>
<organism evidence="2 3">
    <name type="scientific">Haoranjiania flava</name>
    <dbReference type="NCBI Taxonomy" id="1856322"/>
    <lineage>
        <taxon>Bacteria</taxon>
        <taxon>Pseudomonadati</taxon>
        <taxon>Bacteroidota</taxon>
        <taxon>Chitinophagia</taxon>
        <taxon>Chitinophagales</taxon>
        <taxon>Chitinophagaceae</taxon>
        <taxon>Haoranjiania</taxon>
    </lineage>
</organism>
<dbReference type="Pfam" id="PF13566">
    <property type="entry name" value="DUF4130"/>
    <property type="match status" value="1"/>
</dbReference>
<feature type="domain" description="DUF4130" evidence="1">
    <location>
        <begin position="82"/>
        <end position="253"/>
    </location>
</feature>
<gene>
    <name evidence="2" type="ORF">OD355_04620</name>
</gene>
<comment type="caution">
    <text evidence="2">The sequence shown here is derived from an EMBL/GenBank/DDBJ whole genome shotgun (WGS) entry which is preliminary data.</text>
</comment>
<reference evidence="2" key="1">
    <citation type="submission" date="2022-10" db="EMBL/GenBank/DDBJ databases">
        <authorList>
            <person name="Kim H.S."/>
            <person name="Kim J.-S."/>
            <person name="Suh M.K."/>
            <person name="Eom M.K."/>
            <person name="Lee J.-S."/>
        </authorList>
    </citation>
    <scope>NUCLEOTIDE SEQUENCE</scope>
    <source>
        <strain evidence="2">LIP-5</strain>
    </source>
</reference>
<sequence>MTCIFDNTFKGLLCCVFERYERKARNVKVVPQQLHTPSLISDELTINTDEAKALRVWKGLQKKITEEWQLKLYCAFLSELPDAYQALFDCICYFFDSKQIVYTNYGNNHILTVNKIARKVSREQHRMKGFIRFQHTRDNIYYAAIEPDHNVVPLLSTHFKNRFADQQWIIYDKKRGYGIYYNLHTVQEISFTFDGSLQNAESTTLPASVVDEPEVLYTSLWKDYYNSTNIKERKNIKLHTQFLPKRYWRYLSEKQ</sequence>
<dbReference type="Proteomes" id="UP001209317">
    <property type="component" value="Unassembled WGS sequence"/>
</dbReference>
<evidence type="ECO:0000313" key="3">
    <source>
        <dbReference type="Proteomes" id="UP001209317"/>
    </source>
</evidence>